<keyword evidence="12" id="KW-0175">Coiled coil</keyword>
<evidence type="ECO:0000256" key="6">
    <source>
        <dbReference type="ARBA" id="ARBA00023110"/>
    </source>
</evidence>
<dbReference type="AlphaFoldDB" id="A0A2H0N6M5"/>
<evidence type="ECO:0000256" key="9">
    <source>
        <dbReference type="ARBA" id="ARBA00023306"/>
    </source>
</evidence>
<keyword evidence="5 11" id="KW-0132">Cell division</keyword>
<keyword evidence="9 11" id="KW-0131">Cell cycle</keyword>
<dbReference type="Proteomes" id="UP000229600">
    <property type="component" value="Unassembled WGS sequence"/>
</dbReference>
<proteinExistence type="inferred from homology"/>
<dbReference type="GO" id="GO:0043335">
    <property type="term" value="P:protein unfolding"/>
    <property type="evidence" value="ECO:0007669"/>
    <property type="project" value="TreeGrafter"/>
</dbReference>
<name>A0A2H0N6M5_9BACT</name>
<comment type="caution">
    <text evidence="16">The sequence shown here is derived from an EMBL/GenBank/DDBJ whole genome shotgun (WGS) entry which is preliminary data.</text>
</comment>
<dbReference type="InterPro" id="IPR036611">
    <property type="entry name" value="Trigger_fac_ribosome-bd_sf"/>
</dbReference>
<dbReference type="InterPro" id="IPR008880">
    <property type="entry name" value="Trigger_fac_C"/>
</dbReference>
<dbReference type="Gene3D" id="3.30.70.1050">
    <property type="entry name" value="Trigger factor ribosome-binding domain"/>
    <property type="match status" value="1"/>
</dbReference>
<dbReference type="GO" id="GO:0051301">
    <property type="term" value="P:cell division"/>
    <property type="evidence" value="ECO:0007669"/>
    <property type="project" value="UniProtKB-KW"/>
</dbReference>
<dbReference type="InterPro" id="IPR008881">
    <property type="entry name" value="Trigger_fac_ribosome-bd_bac"/>
</dbReference>
<protein>
    <recommendedName>
        <fullName evidence="4 11">Trigger factor</fullName>
        <shortName evidence="11">TF</shortName>
        <ecNumber evidence="3 11">5.2.1.8</ecNumber>
    </recommendedName>
    <alternativeName>
        <fullName evidence="10 11">PPIase</fullName>
    </alternativeName>
</protein>
<dbReference type="EC" id="5.2.1.8" evidence="3 11"/>
<organism evidence="16 17">
    <name type="scientific">Candidatus Magasanikbacteria bacterium CG11_big_fil_rev_8_21_14_0_20_39_34</name>
    <dbReference type="NCBI Taxonomy" id="1974653"/>
    <lineage>
        <taxon>Bacteria</taxon>
        <taxon>Candidatus Magasanikiibacteriota</taxon>
    </lineage>
</organism>
<dbReference type="PIRSF" id="PIRSF003095">
    <property type="entry name" value="Trigger_factor"/>
    <property type="match status" value="1"/>
</dbReference>
<evidence type="ECO:0000313" key="16">
    <source>
        <dbReference type="EMBL" id="PIR04560.1"/>
    </source>
</evidence>
<keyword evidence="11" id="KW-0963">Cytoplasm</keyword>
<dbReference type="GO" id="GO:0044183">
    <property type="term" value="F:protein folding chaperone"/>
    <property type="evidence" value="ECO:0007669"/>
    <property type="project" value="TreeGrafter"/>
</dbReference>
<evidence type="ECO:0000256" key="2">
    <source>
        <dbReference type="ARBA" id="ARBA00005464"/>
    </source>
</evidence>
<dbReference type="NCBIfam" id="TIGR00115">
    <property type="entry name" value="tig"/>
    <property type="match status" value="1"/>
</dbReference>
<dbReference type="Pfam" id="PF00254">
    <property type="entry name" value="FKBP_C"/>
    <property type="match status" value="1"/>
</dbReference>
<keyword evidence="8 11" id="KW-0413">Isomerase</keyword>
<evidence type="ECO:0000259" key="13">
    <source>
        <dbReference type="Pfam" id="PF00254"/>
    </source>
</evidence>
<accession>A0A2H0N6M5</accession>
<comment type="domain">
    <text evidence="11">Consists of 3 domains; the N-terminus binds the ribosome, the middle domain has PPIase activity, while the C-terminus has intrinsic chaperone activity on its own.</text>
</comment>
<evidence type="ECO:0000256" key="7">
    <source>
        <dbReference type="ARBA" id="ARBA00023186"/>
    </source>
</evidence>
<evidence type="ECO:0000256" key="4">
    <source>
        <dbReference type="ARBA" id="ARBA00016902"/>
    </source>
</evidence>
<keyword evidence="6 11" id="KW-0697">Rotamase</keyword>
<evidence type="ECO:0000256" key="11">
    <source>
        <dbReference type="HAMAP-Rule" id="MF_00303"/>
    </source>
</evidence>
<comment type="function">
    <text evidence="11">Involved in protein export. Acts as a chaperone by maintaining the newly synthesized protein in an open conformation. Functions as a peptidyl-prolyl cis-trans isomerase.</text>
</comment>
<comment type="similarity">
    <text evidence="2 11">Belongs to the FKBP-type PPIase family. Tig subfamily.</text>
</comment>
<reference evidence="16 17" key="1">
    <citation type="submission" date="2017-09" db="EMBL/GenBank/DDBJ databases">
        <title>Depth-based differentiation of microbial function through sediment-hosted aquifers and enrichment of novel symbionts in the deep terrestrial subsurface.</title>
        <authorList>
            <person name="Probst A.J."/>
            <person name="Ladd B."/>
            <person name="Jarett J.K."/>
            <person name="Geller-Mcgrath D.E."/>
            <person name="Sieber C.M."/>
            <person name="Emerson J.B."/>
            <person name="Anantharaman K."/>
            <person name="Thomas B.C."/>
            <person name="Malmstrom R."/>
            <person name="Stieglmeier M."/>
            <person name="Klingl A."/>
            <person name="Woyke T."/>
            <person name="Ryan C.M."/>
            <person name="Banfield J.F."/>
        </authorList>
    </citation>
    <scope>NUCLEOTIDE SEQUENCE [LARGE SCALE GENOMIC DNA]</scope>
    <source>
        <strain evidence="16">CG11_big_fil_rev_8_21_14_0_20_39_34</strain>
    </source>
</reference>
<dbReference type="Pfam" id="PF05697">
    <property type="entry name" value="Trigger_N"/>
    <property type="match status" value="1"/>
</dbReference>
<dbReference type="Gene3D" id="1.10.3120.10">
    <property type="entry name" value="Trigger factor, C-terminal domain"/>
    <property type="match status" value="1"/>
</dbReference>
<dbReference type="GO" id="GO:0051083">
    <property type="term" value="P:'de novo' cotranslational protein folding"/>
    <property type="evidence" value="ECO:0007669"/>
    <property type="project" value="TreeGrafter"/>
</dbReference>
<dbReference type="InterPro" id="IPR001179">
    <property type="entry name" value="PPIase_FKBP_dom"/>
</dbReference>
<feature type="domain" description="Trigger factor C-terminal" evidence="15">
    <location>
        <begin position="262"/>
        <end position="425"/>
    </location>
</feature>
<feature type="domain" description="Trigger factor ribosome-binding bacterial" evidence="14">
    <location>
        <begin position="1"/>
        <end position="145"/>
    </location>
</feature>
<dbReference type="Gene3D" id="3.10.50.40">
    <property type="match status" value="1"/>
</dbReference>
<dbReference type="GO" id="GO:0043022">
    <property type="term" value="F:ribosome binding"/>
    <property type="evidence" value="ECO:0007669"/>
    <property type="project" value="TreeGrafter"/>
</dbReference>
<evidence type="ECO:0000256" key="8">
    <source>
        <dbReference type="ARBA" id="ARBA00023235"/>
    </source>
</evidence>
<dbReference type="InterPro" id="IPR027304">
    <property type="entry name" value="Trigger_fact/SurA_dom_sf"/>
</dbReference>
<dbReference type="PANTHER" id="PTHR30560">
    <property type="entry name" value="TRIGGER FACTOR CHAPERONE AND PEPTIDYL-PROLYL CIS/TRANS ISOMERASE"/>
    <property type="match status" value="1"/>
</dbReference>
<dbReference type="GO" id="GO:0005737">
    <property type="term" value="C:cytoplasm"/>
    <property type="evidence" value="ECO:0007669"/>
    <property type="project" value="UniProtKB-SubCell"/>
</dbReference>
<dbReference type="EMBL" id="PCWN01000001">
    <property type="protein sequence ID" value="PIR04560.1"/>
    <property type="molecule type" value="Genomic_DNA"/>
</dbReference>
<comment type="subcellular location">
    <subcellularLocation>
        <location evidence="11">Cytoplasm</location>
    </subcellularLocation>
    <text evidence="11">About half TF is bound to the ribosome near the polypeptide exit tunnel while the other half is free in the cytoplasm.</text>
</comment>
<dbReference type="GO" id="GO:0003755">
    <property type="term" value="F:peptidyl-prolyl cis-trans isomerase activity"/>
    <property type="evidence" value="ECO:0007669"/>
    <property type="project" value="UniProtKB-UniRule"/>
</dbReference>
<evidence type="ECO:0000256" key="5">
    <source>
        <dbReference type="ARBA" id="ARBA00022618"/>
    </source>
</evidence>
<feature type="domain" description="PPIase FKBP-type" evidence="13">
    <location>
        <begin position="159"/>
        <end position="238"/>
    </location>
</feature>
<evidence type="ECO:0000313" key="17">
    <source>
        <dbReference type="Proteomes" id="UP000229600"/>
    </source>
</evidence>
<dbReference type="InterPro" id="IPR005215">
    <property type="entry name" value="Trig_fac"/>
</dbReference>
<dbReference type="SUPFAM" id="SSF109998">
    <property type="entry name" value="Triger factor/SurA peptide-binding domain-like"/>
    <property type="match status" value="1"/>
</dbReference>
<evidence type="ECO:0000256" key="1">
    <source>
        <dbReference type="ARBA" id="ARBA00000971"/>
    </source>
</evidence>
<dbReference type="PANTHER" id="PTHR30560:SF3">
    <property type="entry name" value="TRIGGER FACTOR-LIKE PROTEIN TIG, CHLOROPLASTIC"/>
    <property type="match status" value="1"/>
</dbReference>
<gene>
    <name evidence="11 16" type="primary">tig</name>
    <name evidence="16" type="ORF">COV59_00340</name>
</gene>
<dbReference type="HAMAP" id="MF_00303">
    <property type="entry name" value="Trigger_factor_Tig"/>
    <property type="match status" value="1"/>
</dbReference>
<evidence type="ECO:0000256" key="12">
    <source>
        <dbReference type="SAM" id="Coils"/>
    </source>
</evidence>
<dbReference type="Pfam" id="PF05698">
    <property type="entry name" value="Trigger_C"/>
    <property type="match status" value="1"/>
</dbReference>
<dbReference type="FunFam" id="3.10.50.40:FF:000001">
    <property type="entry name" value="Trigger factor"/>
    <property type="match status" value="1"/>
</dbReference>
<dbReference type="SUPFAM" id="SSF102735">
    <property type="entry name" value="Trigger factor ribosome-binding domain"/>
    <property type="match status" value="1"/>
</dbReference>
<evidence type="ECO:0000256" key="3">
    <source>
        <dbReference type="ARBA" id="ARBA00013194"/>
    </source>
</evidence>
<evidence type="ECO:0000259" key="14">
    <source>
        <dbReference type="Pfam" id="PF05697"/>
    </source>
</evidence>
<dbReference type="InterPro" id="IPR037041">
    <property type="entry name" value="Trigger_fac_C_sf"/>
</dbReference>
<feature type="coiled-coil region" evidence="12">
    <location>
        <begin position="360"/>
        <end position="390"/>
    </location>
</feature>
<dbReference type="SUPFAM" id="SSF54534">
    <property type="entry name" value="FKBP-like"/>
    <property type="match status" value="1"/>
</dbReference>
<sequence>MPYTVKKLPQSQVQLTITVSPEEYEKDLQAAANRISERVNIKGFRKGKAPYEKVKQQVGEMGILQEALETILRHSYHTAVVAENLDIIGTPEINMEKMAPGNDLVYTATVALLPQVTLADISKIKVEKKIKKVEDKQVSETIDALRGMQAQEVKKDGAAGETDKMVIDMDIKHDKVPVEGGQSKGYQVYLSEKHYIPGFNEQLIGLKPGEEKSFTLEFPKDHYQKHLAGKKAEFEVKVKDVFTRTLPELNDEFAQKLGQKNVAELKDLLKQNKQAEEDQKADQRFEIELLDQLIEKSKFEDIPNILVTHEKQKMFQELKRDLEKNGVTLEQYLSDIKKKEEELFADFEIQAVKRAKAALISRQVAKNNNIQVEEKELEEELSKVKEMYKDHPDYAQYKEHFDRPEVKETIATTIQNRKVMDFLKENVQKV</sequence>
<evidence type="ECO:0000256" key="10">
    <source>
        <dbReference type="ARBA" id="ARBA00029986"/>
    </source>
</evidence>
<keyword evidence="7 11" id="KW-0143">Chaperone</keyword>
<evidence type="ECO:0000259" key="15">
    <source>
        <dbReference type="Pfam" id="PF05698"/>
    </source>
</evidence>
<comment type="catalytic activity">
    <reaction evidence="1 11">
        <text>[protein]-peptidylproline (omega=180) = [protein]-peptidylproline (omega=0)</text>
        <dbReference type="Rhea" id="RHEA:16237"/>
        <dbReference type="Rhea" id="RHEA-COMP:10747"/>
        <dbReference type="Rhea" id="RHEA-COMP:10748"/>
        <dbReference type="ChEBI" id="CHEBI:83833"/>
        <dbReference type="ChEBI" id="CHEBI:83834"/>
        <dbReference type="EC" id="5.2.1.8"/>
    </reaction>
</comment>
<dbReference type="InterPro" id="IPR046357">
    <property type="entry name" value="PPIase_dom_sf"/>
</dbReference>
<dbReference type="GO" id="GO:0015031">
    <property type="term" value="P:protein transport"/>
    <property type="evidence" value="ECO:0007669"/>
    <property type="project" value="UniProtKB-UniRule"/>
</dbReference>